<feature type="transmembrane region" description="Helical" evidence="8">
    <location>
        <begin position="246"/>
        <end position="268"/>
    </location>
</feature>
<reference evidence="11" key="1">
    <citation type="journal article" date="2019" name="Int. J. Syst. Evol. Microbiol.">
        <title>The Global Catalogue of Microorganisms (GCM) 10K type strain sequencing project: providing services to taxonomists for standard genome sequencing and annotation.</title>
        <authorList>
            <consortium name="The Broad Institute Genomics Platform"/>
            <consortium name="The Broad Institute Genome Sequencing Center for Infectious Disease"/>
            <person name="Wu L."/>
            <person name="Ma J."/>
        </authorList>
    </citation>
    <scope>NUCLEOTIDE SEQUENCE [LARGE SCALE GENOMIC DNA]</scope>
    <source>
        <strain evidence="11">CECT 8288</strain>
    </source>
</reference>
<evidence type="ECO:0000256" key="8">
    <source>
        <dbReference type="SAM" id="Phobius"/>
    </source>
</evidence>
<sequence>MSTHTLTFKQKSLRLSPMYLFFFTLWGVFLPYLGRFLLAQGLSEQEVSIIAAVVTGVNMFAPFMFSYFSDMLGRRMIFIRAGYVISGVMYAATLYGEGFWYFLTVFGLLATFLSAVLPQMEAIALDVLGSEKSRYGQVRLWGSAGFVIIVWLLGILLTTYSVRILPIIGCSLTVLMFASTFFIKEKPRKTKEQQAEDATSNRAFKVDWWQVVVLLLVLIFWQFGMAPYNTFFDIYLQQFGYPASTIGFLMSFGALCEIAVFFFIASFFRRFSERSLMTVALALTVIRWLMTYALPESFIALVFAQTLHAATFGVVHSVAIHRIGHLFPDSKAGLGQGLYVAIGTGFGLSVGNVLAGLIWTGSGVVFIQGAIWAVLATLLTWFGFKDNERAN</sequence>
<evidence type="ECO:0000256" key="4">
    <source>
        <dbReference type="ARBA" id="ARBA00022519"/>
    </source>
</evidence>
<dbReference type="PROSITE" id="PS50850">
    <property type="entry name" value="MFS"/>
    <property type="match status" value="1"/>
</dbReference>
<dbReference type="SUPFAM" id="SSF103473">
    <property type="entry name" value="MFS general substrate transporter"/>
    <property type="match status" value="1"/>
</dbReference>
<feature type="transmembrane region" description="Helical" evidence="8">
    <location>
        <begin position="298"/>
        <end position="318"/>
    </location>
</feature>
<feature type="transmembrane region" description="Helical" evidence="8">
    <location>
        <begin position="208"/>
        <end position="226"/>
    </location>
</feature>
<feature type="transmembrane region" description="Helical" evidence="8">
    <location>
        <begin position="275"/>
        <end position="292"/>
    </location>
</feature>
<dbReference type="InterPro" id="IPR036259">
    <property type="entry name" value="MFS_trans_sf"/>
</dbReference>
<dbReference type="InterPro" id="IPR024989">
    <property type="entry name" value="MFS_assoc_dom"/>
</dbReference>
<proteinExistence type="predicted"/>
<evidence type="ECO:0000259" key="9">
    <source>
        <dbReference type="PROSITE" id="PS50850"/>
    </source>
</evidence>
<keyword evidence="6 8" id="KW-1133">Transmembrane helix</keyword>
<dbReference type="PANTHER" id="PTHR23522:SF10">
    <property type="entry name" value="3-PHENYLPROPIONIC ACID TRANSPORTER-RELATED"/>
    <property type="match status" value="1"/>
</dbReference>
<protein>
    <submittedName>
        <fullName evidence="10">MFS transporter</fullName>
    </submittedName>
</protein>
<comment type="caution">
    <text evidence="10">The sequence shown here is derived from an EMBL/GenBank/DDBJ whole genome shotgun (WGS) entry which is preliminary data.</text>
</comment>
<organism evidence="10 11">
    <name type="scientific">Reinekea marina</name>
    <dbReference type="NCBI Taxonomy" id="1310421"/>
    <lineage>
        <taxon>Bacteria</taxon>
        <taxon>Pseudomonadati</taxon>
        <taxon>Pseudomonadota</taxon>
        <taxon>Gammaproteobacteria</taxon>
        <taxon>Oceanospirillales</taxon>
        <taxon>Saccharospirillaceae</taxon>
        <taxon>Reinekea</taxon>
    </lineage>
</organism>
<dbReference type="InterPro" id="IPR026032">
    <property type="entry name" value="HcaT-like"/>
</dbReference>
<keyword evidence="5 8" id="KW-0812">Transmembrane</keyword>
<feature type="transmembrane region" description="Helical" evidence="8">
    <location>
        <begin position="77"/>
        <end position="93"/>
    </location>
</feature>
<keyword evidence="2" id="KW-0813">Transport</keyword>
<keyword evidence="11" id="KW-1185">Reference proteome</keyword>
<comment type="subcellular location">
    <subcellularLocation>
        <location evidence="1">Cell inner membrane</location>
        <topology evidence="1">Multi-pass membrane protein</topology>
    </subcellularLocation>
</comment>
<gene>
    <name evidence="10" type="ORF">ACFOND_10275</name>
</gene>
<keyword evidence="4" id="KW-0997">Cell inner membrane</keyword>
<evidence type="ECO:0000256" key="3">
    <source>
        <dbReference type="ARBA" id="ARBA00022475"/>
    </source>
</evidence>
<dbReference type="Gene3D" id="1.20.1250.20">
    <property type="entry name" value="MFS general substrate transporter like domains"/>
    <property type="match status" value="2"/>
</dbReference>
<dbReference type="RefSeq" id="WP_290281662.1">
    <property type="nucleotide sequence ID" value="NZ_JAUFQI010000001.1"/>
</dbReference>
<feature type="transmembrane region" description="Helical" evidence="8">
    <location>
        <begin position="47"/>
        <end position="65"/>
    </location>
</feature>
<dbReference type="InterPro" id="IPR020846">
    <property type="entry name" value="MFS_dom"/>
</dbReference>
<evidence type="ECO:0000313" key="11">
    <source>
        <dbReference type="Proteomes" id="UP001595710"/>
    </source>
</evidence>
<feature type="transmembrane region" description="Helical" evidence="8">
    <location>
        <begin position="20"/>
        <end position="41"/>
    </location>
</feature>
<dbReference type="Proteomes" id="UP001595710">
    <property type="component" value="Unassembled WGS sequence"/>
</dbReference>
<dbReference type="PIRSF" id="PIRSF004925">
    <property type="entry name" value="HcaT"/>
    <property type="match status" value="1"/>
</dbReference>
<feature type="transmembrane region" description="Helical" evidence="8">
    <location>
        <begin position="164"/>
        <end position="183"/>
    </location>
</feature>
<evidence type="ECO:0000256" key="5">
    <source>
        <dbReference type="ARBA" id="ARBA00022692"/>
    </source>
</evidence>
<feature type="transmembrane region" description="Helical" evidence="8">
    <location>
        <begin position="99"/>
        <end position="117"/>
    </location>
</feature>
<name>A0ABV7WS65_9GAMM</name>
<keyword evidence="7 8" id="KW-0472">Membrane</keyword>
<evidence type="ECO:0000256" key="7">
    <source>
        <dbReference type="ARBA" id="ARBA00023136"/>
    </source>
</evidence>
<accession>A0ABV7WS65</accession>
<evidence type="ECO:0000256" key="2">
    <source>
        <dbReference type="ARBA" id="ARBA00022448"/>
    </source>
</evidence>
<evidence type="ECO:0000256" key="1">
    <source>
        <dbReference type="ARBA" id="ARBA00004429"/>
    </source>
</evidence>
<dbReference type="PANTHER" id="PTHR23522">
    <property type="entry name" value="BLL5896 PROTEIN"/>
    <property type="match status" value="1"/>
</dbReference>
<feature type="transmembrane region" description="Helical" evidence="8">
    <location>
        <begin position="365"/>
        <end position="384"/>
    </location>
</feature>
<evidence type="ECO:0000313" key="10">
    <source>
        <dbReference type="EMBL" id="MFC3702027.1"/>
    </source>
</evidence>
<evidence type="ECO:0000256" key="6">
    <source>
        <dbReference type="ARBA" id="ARBA00022989"/>
    </source>
</evidence>
<feature type="domain" description="Major facilitator superfamily (MFS) profile" evidence="9">
    <location>
        <begin position="1"/>
        <end position="388"/>
    </location>
</feature>
<feature type="transmembrane region" description="Helical" evidence="8">
    <location>
        <begin position="138"/>
        <end position="158"/>
    </location>
</feature>
<dbReference type="Pfam" id="PF12832">
    <property type="entry name" value="MFS_1_like"/>
    <property type="match status" value="1"/>
</dbReference>
<feature type="transmembrane region" description="Helical" evidence="8">
    <location>
        <begin position="338"/>
        <end position="359"/>
    </location>
</feature>
<dbReference type="EMBL" id="JBHRYN010000012">
    <property type="protein sequence ID" value="MFC3702027.1"/>
    <property type="molecule type" value="Genomic_DNA"/>
</dbReference>
<keyword evidence="3" id="KW-1003">Cell membrane</keyword>